<name>A0AAD5T5Z1_9FUNG</name>
<keyword evidence="1" id="KW-0812">Transmembrane</keyword>
<evidence type="ECO:0000313" key="2">
    <source>
        <dbReference type="EMBL" id="KAJ3130994.1"/>
    </source>
</evidence>
<keyword evidence="3" id="KW-1185">Reference proteome</keyword>
<proteinExistence type="predicted"/>
<dbReference type="AlphaFoldDB" id="A0AAD5T5Z1"/>
<dbReference type="EMBL" id="JADGJH010000329">
    <property type="protein sequence ID" value="KAJ3130994.1"/>
    <property type="molecule type" value="Genomic_DNA"/>
</dbReference>
<protein>
    <submittedName>
        <fullName evidence="2">Uncharacterized protein</fullName>
    </submittedName>
</protein>
<evidence type="ECO:0000313" key="3">
    <source>
        <dbReference type="Proteomes" id="UP001211907"/>
    </source>
</evidence>
<feature type="transmembrane region" description="Helical" evidence="1">
    <location>
        <begin position="12"/>
        <end position="30"/>
    </location>
</feature>
<gene>
    <name evidence="2" type="ORF">HK100_007026</name>
</gene>
<keyword evidence="1" id="KW-0472">Membrane</keyword>
<sequence length="100" mass="11404">MDFSDRSTQIFFGVAGLLIVLIVGVGCWRYRVYWVGEERRLEEGRIAAGAAVAAARRERWLNAGQSDDDENRTLDRRHLLMSMNRRPEETAVASDYNNQG</sequence>
<dbReference type="Proteomes" id="UP001211907">
    <property type="component" value="Unassembled WGS sequence"/>
</dbReference>
<comment type="caution">
    <text evidence="2">The sequence shown here is derived from an EMBL/GenBank/DDBJ whole genome shotgun (WGS) entry which is preliminary data.</text>
</comment>
<dbReference type="PROSITE" id="PS51257">
    <property type="entry name" value="PROKAR_LIPOPROTEIN"/>
    <property type="match status" value="1"/>
</dbReference>
<organism evidence="2 3">
    <name type="scientific">Physocladia obscura</name>
    <dbReference type="NCBI Taxonomy" id="109957"/>
    <lineage>
        <taxon>Eukaryota</taxon>
        <taxon>Fungi</taxon>
        <taxon>Fungi incertae sedis</taxon>
        <taxon>Chytridiomycota</taxon>
        <taxon>Chytridiomycota incertae sedis</taxon>
        <taxon>Chytridiomycetes</taxon>
        <taxon>Chytridiales</taxon>
        <taxon>Chytriomycetaceae</taxon>
        <taxon>Physocladia</taxon>
    </lineage>
</organism>
<reference evidence="2" key="1">
    <citation type="submission" date="2020-05" db="EMBL/GenBank/DDBJ databases">
        <title>Phylogenomic resolution of chytrid fungi.</title>
        <authorList>
            <person name="Stajich J.E."/>
            <person name="Amses K."/>
            <person name="Simmons R."/>
            <person name="Seto K."/>
            <person name="Myers J."/>
            <person name="Bonds A."/>
            <person name="Quandt C.A."/>
            <person name="Barry K."/>
            <person name="Liu P."/>
            <person name="Grigoriev I."/>
            <person name="Longcore J.E."/>
            <person name="James T.Y."/>
        </authorList>
    </citation>
    <scope>NUCLEOTIDE SEQUENCE</scope>
    <source>
        <strain evidence="2">JEL0513</strain>
    </source>
</reference>
<accession>A0AAD5T5Z1</accession>
<evidence type="ECO:0000256" key="1">
    <source>
        <dbReference type="SAM" id="Phobius"/>
    </source>
</evidence>
<keyword evidence="1" id="KW-1133">Transmembrane helix</keyword>